<name>A0A917UUK7_9DEIO</name>
<organism evidence="4 5">
    <name type="scientific">Deinococcus aquiradiocola</name>
    <dbReference type="NCBI Taxonomy" id="393059"/>
    <lineage>
        <taxon>Bacteria</taxon>
        <taxon>Thermotogati</taxon>
        <taxon>Deinococcota</taxon>
        <taxon>Deinococci</taxon>
        <taxon>Deinococcales</taxon>
        <taxon>Deinococcaceae</taxon>
        <taxon>Deinococcus</taxon>
    </lineage>
</organism>
<dbReference type="NCBIfam" id="TIGR01509">
    <property type="entry name" value="HAD-SF-IA-v3"/>
    <property type="match status" value="1"/>
</dbReference>
<dbReference type="Gene3D" id="3.40.50.1000">
    <property type="entry name" value="HAD superfamily/HAD-like"/>
    <property type="match status" value="1"/>
</dbReference>
<dbReference type="EMBL" id="BMOE01000015">
    <property type="protein sequence ID" value="GGJ86175.1"/>
    <property type="molecule type" value="Genomic_DNA"/>
</dbReference>
<dbReference type="GO" id="GO:0044281">
    <property type="term" value="P:small molecule metabolic process"/>
    <property type="evidence" value="ECO:0007669"/>
    <property type="project" value="UniProtKB-ARBA"/>
</dbReference>
<keyword evidence="2" id="KW-0378">Hydrolase</keyword>
<evidence type="ECO:0000256" key="2">
    <source>
        <dbReference type="ARBA" id="ARBA00022801"/>
    </source>
</evidence>
<dbReference type="RefSeq" id="WP_188964364.1">
    <property type="nucleotide sequence ID" value="NZ_BMOE01000015.1"/>
</dbReference>
<dbReference type="InterPro" id="IPR036412">
    <property type="entry name" value="HAD-like_sf"/>
</dbReference>
<dbReference type="SUPFAM" id="SSF56784">
    <property type="entry name" value="HAD-like"/>
    <property type="match status" value="1"/>
</dbReference>
<dbReference type="GO" id="GO:0016787">
    <property type="term" value="F:hydrolase activity"/>
    <property type="evidence" value="ECO:0007669"/>
    <property type="project" value="UniProtKB-KW"/>
</dbReference>
<dbReference type="Gene3D" id="1.20.120.1600">
    <property type="match status" value="1"/>
</dbReference>
<dbReference type="InterPro" id="IPR006439">
    <property type="entry name" value="HAD-SF_hydro_IA"/>
</dbReference>
<dbReference type="PRINTS" id="PR00413">
    <property type="entry name" value="HADHALOGNASE"/>
</dbReference>
<evidence type="ECO:0000256" key="3">
    <source>
        <dbReference type="ARBA" id="ARBA00022842"/>
    </source>
</evidence>
<evidence type="ECO:0000256" key="1">
    <source>
        <dbReference type="ARBA" id="ARBA00001946"/>
    </source>
</evidence>
<accession>A0A917UUK7</accession>
<dbReference type="AlphaFoldDB" id="A0A917UUK7"/>
<dbReference type="SFLD" id="SFLDG01129">
    <property type="entry name" value="C1.5:_HAD__Beta-PGM__Phosphata"/>
    <property type="match status" value="1"/>
</dbReference>
<evidence type="ECO:0000313" key="4">
    <source>
        <dbReference type="EMBL" id="GGJ86175.1"/>
    </source>
</evidence>
<dbReference type="Pfam" id="PF00702">
    <property type="entry name" value="Hydrolase"/>
    <property type="match status" value="1"/>
</dbReference>
<comment type="caution">
    <text evidence="4">The sequence shown here is derived from an EMBL/GenBank/DDBJ whole genome shotgun (WGS) entry which is preliminary data.</text>
</comment>
<dbReference type="InterPro" id="IPR051400">
    <property type="entry name" value="HAD-like_hydrolase"/>
</dbReference>
<comment type="cofactor">
    <cofactor evidence="1">
        <name>Mg(2+)</name>
        <dbReference type="ChEBI" id="CHEBI:18420"/>
    </cofactor>
</comment>
<sequence length="237" mass="24551">MLPVRAVIFDLDDTLFDDAGCTLAGLRALAARHPALAALPDDALFARHAALLAALEGEVHAGRLSVEACRERRLAQLLSGVGVPDPDGAEAARTYHAASRAHYRPLPGALDVVQALRAAGVRVGVLTNYPGGVQRAKLDACGLTPHLHASVTTSDAPPKPHPDSYLRACAALDVQAGEAVMVGDNWRNDVAGAVSAGLRAAWFNPARRAAPAPAPHVALHGWTPLDGTLAALLSPPA</sequence>
<evidence type="ECO:0000313" key="5">
    <source>
        <dbReference type="Proteomes" id="UP000635726"/>
    </source>
</evidence>
<dbReference type="PANTHER" id="PTHR46470">
    <property type="entry name" value="N-ACYLNEURAMINATE-9-PHOSPHATASE"/>
    <property type="match status" value="1"/>
</dbReference>
<keyword evidence="5" id="KW-1185">Reference proteome</keyword>
<dbReference type="Proteomes" id="UP000635726">
    <property type="component" value="Unassembled WGS sequence"/>
</dbReference>
<keyword evidence="3" id="KW-0460">Magnesium</keyword>
<proteinExistence type="predicted"/>
<protein>
    <submittedName>
        <fullName evidence="4">Haloacid dehalogenase</fullName>
    </submittedName>
</protein>
<dbReference type="NCBIfam" id="TIGR01549">
    <property type="entry name" value="HAD-SF-IA-v1"/>
    <property type="match status" value="1"/>
</dbReference>
<reference evidence="4" key="2">
    <citation type="submission" date="2020-09" db="EMBL/GenBank/DDBJ databases">
        <authorList>
            <person name="Sun Q."/>
            <person name="Ohkuma M."/>
        </authorList>
    </citation>
    <scope>NUCLEOTIDE SEQUENCE</scope>
    <source>
        <strain evidence="4">JCM 14371</strain>
    </source>
</reference>
<reference evidence="4" key="1">
    <citation type="journal article" date="2014" name="Int. J. Syst. Evol. Microbiol.">
        <title>Complete genome sequence of Corynebacterium casei LMG S-19264T (=DSM 44701T), isolated from a smear-ripened cheese.</title>
        <authorList>
            <consortium name="US DOE Joint Genome Institute (JGI-PGF)"/>
            <person name="Walter F."/>
            <person name="Albersmeier A."/>
            <person name="Kalinowski J."/>
            <person name="Ruckert C."/>
        </authorList>
    </citation>
    <scope>NUCLEOTIDE SEQUENCE</scope>
    <source>
        <strain evidence="4">JCM 14371</strain>
    </source>
</reference>
<dbReference type="PANTHER" id="PTHR46470:SF4">
    <property type="entry name" value="5-AMINO-6-(5-PHOSPHO-D-RIBITYLAMINO)URACIL PHOSPHATASE YIGB"/>
    <property type="match status" value="1"/>
</dbReference>
<dbReference type="InterPro" id="IPR023214">
    <property type="entry name" value="HAD_sf"/>
</dbReference>
<dbReference type="SFLD" id="SFLDS00003">
    <property type="entry name" value="Haloacid_Dehalogenase"/>
    <property type="match status" value="1"/>
</dbReference>
<gene>
    <name evidence="4" type="ORF">GCM10008939_32570</name>
</gene>